<name>A0AAV6XKF3_9LAMI</name>
<comment type="caution">
    <text evidence="1">The sequence shown here is derived from an EMBL/GenBank/DDBJ whole genome shotgun (WGS) entry which is preliminary data.</text>
</comment>
<proteinExistence type="predicted"/>
<protein>
    <submittedName>
        <fullName evidence="1">Uncharacterized protein</fullName>
    </submittedName>
</protein>
<sequence length="69" mass="7739">MMLWPSDGGAVPDRLLFDLRDSRIFVLACVYWLVDLKPLSSPSSSRGEHVYATVDCCDVCGKDEVFRCP</sequence>
<dbReference type="Proteomes" id="UP000826271">
    <property type="component" value="Unassembled WGS sequence"/>
</dbReference>
<keyword evidence="2" id="KW-1185">Reference proteome</keyword>
<accession>A0AAV6XKF3</accession>
<gene>
    <name evidence="1" type="ORF">BUALT_Bualt06G0021000</name>
</gene>
<evidence type="ECO:0000313" key="1">
    <source>
        <dbReference type="EMBL" id="KAG8380492.1"/>
    </source>
</evidence>
<dbReference type="EMBL" id="WHWC01000006">
    <property type="protein sequence ID" value="KAG8380492.1"/>
    <property type="molecule type" value="Genomic_DNA"/>
</dbReference>
<reference evidence="1" key="1">
    <citation type="submission" date="2019-10" db="EMBL/GenBank/DDBJ databases">
        <authorList>
            <person name="Zhang R."/>
            <person name="Pan Y."/>
            <person name="Wang J."/>
            <person name="Ma R."/>
            <person name="Yu S."/>
        </authorList>
    </citation>
    <scope>NUCLEOTIDE SEQUENCE</scope>
    <source>
        <strain evidence="1">LA-IB0</strain>
        <tissue evidence="1">Leaf</tissue>
    </source>
</reference>
<evidence type="ECO:0000313" key="2">
    <source>
        <dbReference type="Proteomes" id="UP000826271"/>
    </source>
</evidence>
<organism evidence="1 2">
    <name type="scientific">Buddleja alternifolia</name>
    <dbReference type="NCBI Taxonomy" id="168488"/>
    <lineage>
        <taxon>Eukaryota</taxon>
        <taxon>Viridiplantae</taxon>
        <taxon>Streptophyta</taxon>
        <taxon>Embryophyta</taxon>
        <taxon>Tracheophyta</taxon>
        <taxon>Spermatophyta</taxon>
        <taxon>Magnoliopsida</taxon>
        <taxon>eudicotyledons</taxon>
        <taxon>Gunneridae</taxon>
        <taxon>Pentapetalae</taxon>
        <taxon>asterids</taxon>
        <taxon>lamiids</taxon>
        <taxon>Lamiales</taxon>
        <taxon>Scrophulariaceae</taxon>
        <taxon>Buddlejeae</taxon>
        <taxon>Buddleja</taxon>
    </lineage>
</organism>
<dbReference type="AlphaFoldDB" id="A0AAV6XKF3"/>